<sequence>MIYEMIQEPVATLHRMPSDSEVIIASEDDGTGARHKVVMPSGVSARTLFKKPKWFHRFPFLMICVITLGLALLFIILLATSAETWFSSNGNVKHFEDGEFYIEHTAEDVEYHRKMVDEVNAKNTSWKAAYNRFASRAASMFDGDAAFTTQLLFMKRSAIHGNKSTFEELVGDTVGHTQKLAQLPKTNIPKHFDARETWPYCESIHKVENQGGCGSCYAVVTTSVIADRICIATNGTKQPSISTQDLISCCPDCGGCHGTIWALFSFNYWRDHGIVTGGSYGSGDGCKPYAQPPNCGSPCSTSVYSGNDHKDMTCRRKCHPLYEKLYNEDLNRAKSVYWVKANRGTTGEFKELKAMLTATDESSEIILKQELMKYGPMLACFVVYEEFQHYKTGIYVSETSSSTKELYGHCAKLIGWGEDENGTKYWSYMNTWGRAWGEHGFFKMAGEPEEAAGGIPLL</sequence>
<dbReference type="SMART" id="SM00645">
    <property type="entry name" value="Pept_C1"/>
    <property type="match status" value="1"/>
</dbReference>
<reference evidence="5" key="2">
    <citation type="submission" date="2020-10" db="UniProtKB">
        <authorList>
            <consortium name="WormBaseParasite"/>
        </authorList>
    </citation>
    <scope>IDENTIFICATION</scope>
</reference>
<keyword evidence="2" id="KW-0812">Transmembrane</keyword>
<feature type="domain" description="Peptidase C1A papain C-terminal" evidence="3">
    <location>
        <begin position="188"/>
        <end position="455"/>
    </location>
</feature>
<keyword evidence="4" id="KW-1185">Reference proteome</keyword>
<dbReference type="GO" id="GO:0008234">
    <property type="term" value="F:cysteine-type peptidase activity"/>
    <property type="evidence" value="ECO:0007669"/>
    <property type="project" value="InterPro"/>
</dbReference>
<dbReference type="Gene3D" id="3.90.70.10">
    <property type="entry name" value="Cysteine proteinases"/>
    <property type="match status" value="1"/>
</dbReference>
<organism evidence="4 5">
    <name type="scientific">Panagrellus redivivus</name>
    <name type="common">Microworm</name>
    <dbReference type="NCBI Taxonomy" id="6233"/>
    <lineage>
        <taxon>Eukaryota</taxon>
        <taxon>Metazoa</taxon>
        <taxon>Ecdysozoa</taxon>
        <taxon>Nematoda</taxon>
        <taxon>Chromadorea</taxon>
        <taxon>Rhabditida</taxon>
        <taxon>Tylenchina</taxon>
        <taxon>Panagrolaimomorpha</taxon>
        <taxon>Panagrolaimoidea</taxon>
        <taxon>Panagrolaimidae</taxon>
        <taxon>Panagrellus</taxon>
    </lineage>
</organism>
<evidence type="ECO:0000259" key="3">
    <source>
        <dbReference type="SMART" id="SM00645"/>
    </source>
</evidence>
<accession>A0A7E5A1K5</accession>
<evidence type="ECO:0000256" key="1">
    <source>
        <dbReference type="ARBA" id="ARBA00008455"/>
    </source>
</evidence>
<dbReference type="InterPro" id="IPR000668">
    <property type="entry name" value="Peptidase_C1A_C"/>
</dbReference>
<protein>
    <submittedName>
        <fullName evidence="5">Pept_C1 domain-containing protein</fullName>
    </submittedName>
</protein>
<dbReference type="InterPro" id="IPR038765">
    <property type="entry name" value="Papain-like_cys_pep_sf"/>
</dbReference>
<dbReference type="GO" id="GO:0006508">
    <property type="term" value="P:proteolysis"/>
    <property type="evidence" value="ECO:0007669"/>
    <property type="project" value="InterPro"/>
</dbReference>
<dbReference type="PANTHER" id="PTHR12411">
    <property type="entry name" value="CYSTEINE PROTEASE FAMILY C1-RELATED"/>
    <property type="match status" value="1"/>
</dbReference>
<feature type="transmembrane region" description="Helical" evidence="2">
    <location>
        <begin position="58"/>
        <end position="79"/>
    </location>
</feature>
<evidence type="ECO:0000256" key="2">
    <source>
        <dbReference type="SAM" id="Phobius"/>
    </source>
</evidence>
<dbReference type="AlphaFoldDB" id="A0A7E5A1K5"/>
<evidence type="ECO:0000313" key="5">
    <source>
        <dbReference type="WBParaSite" id="Pan_g9180.t1"/>
    </source>
</evidence>
<dbReference type="CDD" id="cd02620">
    <property type="entry name" value="Peptidase_C1A_CathepsinB"/>
    <property type="match status" value="1"/>
</dbReference>
<dbReference type="Proteomes" id="UP000492821">
    <property type="component" value="Unassembled WGS sequence"/>
</dbReference>
<dbReference type="SUPFAM" id="SSF54001">
    <property type="entry name" value="Cysteine proteinases"/>
    <property type="match status" value="1"/>
</dbReference>
<keyword evidence="2" id="KW-1133">Transmembrane helix</keyword>
<reference evidence="4" key="1">
    <citation type="journal article" date="2013" name="Genetics">
        <title>The draft genome and transcriptome of Panagrellus redivivus are shaped by the harsh demands of a free-living lifestyle.</title>
        <authorList>
            <person name="Srinivasan J."/>
            <person name="Dillman A.R."/>
            <person name="Macchietto M.G."/>
            <person name="Heikkinen L."/>
            <person name="Lakso M."/>
            <person name="Fracchia K.M."/>
            <person name="Antoshechkin I."/>
            <person name="Mortazavi A."/>
            <person name="Wong G."/>
            <person name="Sternberg P.W."/>
        </authorList>
    </citation>
    <scope>NUCLEOTIDE SEQUENCE [LARGE SCALE GENOMIC DNA]</scope>
    <source>
        <strain evidence="4">MT8872</strain>
    </source>
</reference>
<comment type="similarity">
    <text evidence="1">Belongs to the peptidase C1 family.</text>
</comment>
<dbReference type="Pfam" id="PF00112">
    <property type="entry name" value="Peptidase_C1"/>
    <property type="match status" value="1"/>
</dbReference>
<dbReference type="WBParaSite" id="Pan_g9180.t1">
    <property type="protein sequence ID" value="Pan_g9180.t1"/>
    <property type="gene ID" value="Pan_g9180"/>
</dbReference>
<name>A0A7E5A1K5_PANRE</name>
<proteinExistence type="inferred from homology"/>
<keyword evidence="2" id="KW-0472">Membrane</keyword>
<evidence type="ECO:0000313" key="4">
    <source>
        <dbReference type="Proteomes" id="UP000492821"/>
    </source>
</evidence>
<dbReference type="InterPro" id="IPR013128">
    <property type="entry name" value="Peptidase_C1A"/>
</dbReference>